<dbReference type="InterPro" id="IPR004013">
    <property type="entry name" value="PHP_dom"/>
</dbReference>
<keyword evidence="3" id="KW-1185">Reference proteome</keyword>
<dbReference type="AlphaFoldDB" id="A0AA42J2M9"/>
<evidence type="ECO:0000259" key="1">
    <source>
        <dbReference type="Pfam" id="PF02811"/>
    </source>
</evidence>
<dbReference type="Pfam" id="PF02811">
    <property type="entry name" value="PHP"/>
    <property type="match status" value="1"/>
</dbReference>
<evidence type="ECO:0000313" key="2">
    <source>
        <dbReference type="EMBL" id="MDA3733261.1"/>
    </source>
</evidence>
<dbReference type="Proteomes" id="UP001169242">
    <property type="component" value="Unassembled WGS sequence"/>
</dbReference>
<dbReference type="InterPro" id="IPR016195">
    <property type="entry name" value="Pol/histidinol_Pase-like"/>
</dbReference>
<accession>A0AA42J2M9</accession>
<name>A0AA42J2M9_9FIRM</name>
<sequence>MRIDFHTHVKLAKKLPFASKYTDWLFGEAKQNGLDAICITEHFNTLGFEEVYNYIRENYPQEGDTFVINGLRIFPGMEIDIQEGGHILALGKIEDIIAFNRALEPYKSKENFLPFEELLEQAKGVNVYLGGAHPYREGGAIPTLPEHLLKQLYFLDLNGKDYAGKGEQARRELSELATRLNLPMVGGSDTHQAFQYGCIYTAFEEMPITVEELIGLVQLQNHSIHAHQEASFKVESAATLKKALKEIYALGGDYVKVLVGE</sequence>
<feature type="domain" description="PHP" evidence="1">
    <location>
        <begin position="17"/>
        <end position="86"/>
    </location>
</feature>
<organism evidence="2 3">
    <name type="scientific">Holtiella tumoricola</name>
    <dbReference type="NCBI Taxonomy" id="3018743"/>
    <lineage>
        <taxon>Bacteria</taxon>
        <taxon>Bacillati</taxon>
        <taxon>Bacillota</taxon>
        <taxon>Clostridia</taxon>
        <taxon>Lachnospirales</taxon>
        <taxon>Cellulosilyticaceae</taxon>
        <taxon>Holtiella</taxon>
    </lineage>
</organism>
<dbReference type="EMBL" id="JAQIFT010000061">
    <property type="protein sequence ID" value="MDA3733261.1"/>
    <property type="molecule type" value="Genomic_DNA"/>
</dbReference>
<gene>
    <name evidence="2" type="ORF">PBV87_17420</name>
</gene>
<dbReference type="GO" id="GO:0003824">
    <property type="term" value="F:catalytic activity"/>
    <property type="evidence" value="ECO:0007669"/>
    <property type="project" value="InterPro"/>
</dbReference>
<dbReference type="RefSeq" id="WP_271013139.1">
    <property type="nucleotide sequence ID" value="NZ_JAQIFT010000061.1"/>
</dbReference>
<dbReference type="Gene3D" id="3.20.20.140">
    <property type="entry name" value="Metal-dependent hydrolases"/>
    <property type="match status" value="1"/>
</dbReference>
<proteinExistence type="predicted"/>
<evidence type="ECO:0000313" key="3">
    <source>
        <dbReference type="Proteomes" id="UP001169242"/>
    </source>
</evidence>
<comment type="caution">
    <text evidence="2">The sequence shown here is derived from an EMBL/GenBank/DDBJ whole genome shotgun (WGS) entry which is preliminary data.</text>
</comment>
<dbReference type="SUPFAM" id="SSF89550">
    <property type="entry name" value="PHP domain-like"/>
    <property type="match status" value="1"/>
</dbReference>
<reference evidence="2" key="1">
    <citation type="journal article" date="2023" name="Int. J. Syst. Evol. Microbiol.">
        <title>&lt;i&gt;Holtiella tumoricola&lt;/i&gt; gen. nov. sp. nov., isolated from a human clinical sample.</title>
        <authorList>
            <person name="Allen-Vercoe E."/>
            <person name="Daigneault M.C."/>
            <person name="Vancuren S.J."/>
            <person name="Cochrane K."/>
            <person name="O'Neal L.L."/>
            <person name="Sankaranarayanan K."/>
            <person name="Lawson P.A."/>
        </authorList>
    </citation>
    <scope>NUCLEOTIDE SEQUENCE</scope>
    <source>
        <strain evidence="2">CC70A</strain>
    </source>
</reference>
<dbReference type="Pfam" id="PF13263">
    <property type="entry name" value="PHP_C"/>
    <property type="match status" value="1"/>
</dbReference>
<protein>
    <submittedName>
        <fullName evidence="2">PHP domain-containing protein</fullName>
    </submittedName>
</protein>